<reference evidence="2" key="2">
    <citation type="journal article" date="2008" name="Nucleic Acids Res.">
        <title>The rice annotation project database (RAP-DB): 2008 update.</title>
        <authorList>
            <consortium name="The rice annotation project (RAP)"/>
        </authorList>
    </citation>
    <scope>GENOME REANNOTATION</scope>
    <source>
        <strain evidence="2">cv. Nipponbare</strain>
    </source>
</reference>
<dbReference type="AlphaFoldDB" id="Q0IPN7"/>
<organism evidence="1 2">
    <name type="scientific">Oryza sativa subsp. japonica</name>
    <name type="common">Rice</name>
    <dbReference type="NCBI Taxonomy" id="39947"/>
    <lineage>
        <taxon>Eukaryota</taxon>
        <taxon>Viridiplantae</taxon>
        <taxon>Streptophyta</taxon>
        <taxon>Embryophyta</taxon>
        <taxon>Tracheophyta</taxon>
        <taxon>Spermatophyta</taxon>
        <taxon>Magnoliopsida</taxon>
        <taxon>Liliopsida</taxon>
        <taxon>Poales</taxon>
        <taxon>Poaceae</taxon>
        <taxon>BOP clade</taxon>
        <taxon>Oryzoideae</taxon>
        <taxon>Oryzeae</taxon>
        <taxon>Oryzinae</taxon>
        <taxon>Oryza</taxon>
        <taxon>Oryza sativa</taxon>
    </lineage>
</organism>
<reference evidence="1 2" key="1">
    <citation type="journal article" date="2005" name="Nature">
        <title>The map-based sequence of the rice genome.</title>
        <authorList>
            <consortium name="International rice genome sequencing project (IRGSP)"/>
            <person name="Matsumoto T."/>
            <person name="Wu J."/>
            <person name="Kanamori H."/>
            <person name="Katayose Y."/>
            <person name="Fujisawa M."/>
            <person name="Namiki N."/>
            <person name="Mizuno H."/>
            <person name="Yamamoto K."/>
            <person name="Antonio B.A."/>
            <person name="Baba T."/>
            <person name="Sakata K."/>
            <person name="Nagamura Y."/>
            <person name="Aoki H."/>
            <person name="Arikawa K."/>
            <person name="Arita K."/>
            <person name="Bito T."/>
            <person name="Chiden Y."/>
            <person name="Fujitsuka N."/>
            <person name="Fukunaka R."/>
            <person name="Hamada M."/>
            <person name="Harada C."/>
            <person name="Hayashi A."/>
            <person name="Hijishita S."/>
            <person name="Honda M."/>
            <person name="Hosokawa S."/>
            <person name="Ichikawa Y."/>
            <person name="Idonuma A."/>
            <person name="Iijima M."/>
            <person name="Ikeda M."/>
            <person name="Ikeno M."/>
            <person name="Ito K."/>
            <person name="Ito S."/>
            <person name="Ito T."/>
            <person name="Ito Y."/>
            <person name="Ito Y."/>
            <person name="Iwabuchi A."/>
            <person name="Kamiya K."/>
            <person name="Karasawa W."/>
            <person name="Kurita K."/>
            <person name="Katagiri S."/>
            <person name="Kikuta A."/>
            <person name="Kobayashi H."/>
            <person name="Kobayashi N."/>
            <person name="Machita K."/>
            <person name="Maehara T."/>
            <person name="Masukawa M."/>
            <person name="Mizubayashi T."/>
            <person name="Mukai Y."/>
            <person name="Nagasaki H."/>
            <person name="Nagata Y."/>
            <person name="Naito S."/>
            <person name="Nakashima M."/>
            <person name="Nakama Y."/>
            <person name="Nakamichi Y."/>
            <person name="Nakamura M."/>
            <person name="Meguro A."/>
            <person name="Negishi M."/>
            <person name="Ohta I."/>
            <person name="Ohta T."/>
            <person name="Okamoto M."/>
            <person name="Ono N."/>
            <person name="Saji S."/>
            <person name="Sakaguchi M."/>
            <person name="Sakai K."/>
            <person name="Shibata M."/>
            <person name="Shimokawa T."/>
            <person name="Song J."/>
            <person name="Takazaki Y."/>
            <person name="Terasawa K."/>
            <person name="Tsugane M."/>
            <person name="Tsuji K."/>
            <person name="Ueda S."/>
            <person name="Waki K."/>
            <person name="Yamagata H."/>
            <person name="Yamamoto M."/>
            <person name="Yamamoto S."/>
            <person name="Yamane H."/>
            <person name="Yoshiki S."/>
            <person name="Yoshihara R."/>
            <person name="Yukawa K."/>
            <person name="Zhong H."/>
            <person name="Yano M."/>
            <person name="Yuan Q."/>
            <person name="Ouyang S."/>
            <person name="Liu J."/>
            <person name="Jones K.M."/>
            <person name="Gansberger K."/>
            <person name="Moffat K."/>
            <person name="Hill J."/>
            <person name="Bera J."/>
            <person name="Fadrosh D."/>
            <person name="Jin S."/>
            <person name="Johri S."/>
            <person name="Kim M."/>
            <person name="Overton L."/>
            <person name="Reardon M."/>
            <person name="Tsitrin T."/>
            <person name="Vuong H."/>
            <person name="Weaver B."/>
            <person name="Ciecko A."/>
            <person name="Tallon L."/>
            <person name="Jackson J."/>
            <person name="Pai G."/>
            <person name="Aken S.V."/>
            <person name="Utterback T."/>
            <person name="Reidmuller S."/>
            <person name="Feldblyum T."/>
            <person name="Hsiao J."/>
            <person name="Zismann V."/>
            <person name="Iobst S."/>
            <person name="de Vazeille A.R."/>
            <person name="Buell C.R."/>
            <person name="Ying K."/>
            <person name="Li Y."/>
            <person name="Lu T."/>
            <person name="Huang Y."/>
            <person name="Zhao Q."/>
            <person name="Feng Q."/>
            <person name="Zhang L."/>
            <person name="Zhu J."/>
            <person name="Weng Q."/>
            <person name="Mu J."/>
            <person name="Lu Y."/>
            <person name="Fan D."/>
            <person name="Liu Y."/>
            <person name="Guan J."/>
            <person name="Zhang Y."/>
            <person name="Yu S."/>
            <person name="Liu X."/>
            <person name="Zhang Y."/>
            <person name="Hong G."/>
            <person name="Han B."/>
            <person name="Choisne N."/>
            <person name="Demange N."/>
            <person name="Orjeda G."/>
            <person name="Samain S."/>
            <person name="Cattolico L."/>
            <person name="Pelletier E."/>
            <person name="Couloux A."/>
            <person name="Segurens B."/>
            <person name="Wincker P."/>
            <person name="D'Hont A."/>
            <person name="Scarpelli C."/>
            <person name="Weissenbach J."/>
            <person name="Salanoubat M."/>
            <person name="Quetier F."/>
            <person name="Yu Y."/>
            <person name="Kim H.R."/>
            <person name="Rambo T."/>
            <person name="Currie J."/>
            <person name="Collura K."/>
            <person name="Luo M."/>
            <person name="Yang T."/>
            <person name="Ammiraju J.S.S."/>
            <person name="Engler F."/>
            <person name="Soderlund C."/>
            <person name="Wing R.A."/>
            <person name="Palmer L.E."/>
            <person name="de la Bastide M."/>
            <person name="Spiegel L."/>
            <person name="Nascimento L."/>
            <person name="Zutavern T."/>
            <person name="O'Shaughnessy A."/>
            <person name="Dike S."/>
            <person name="Dedhia N."/>
            <person name="Preston R."/>
            <person name="Balija V."/>
            <person name="McCombie W.R."/>
            <person name="Chow T."/>
            <person name="Chen H."/>
            <person name="Chung M."/>
            <person name="Chen C."/>
            <person name="Shaw J."/>
            <person name="Wu H."/>
            <person name="Hsiao K."/>
            <person name="Chao Y."/>
            <person name="Chu M."/>
            <person name="Cheng C."/>
            <person name="Hour A."/>
            <person name="Lee P."/>
            <person name="Lin S."/>
            <person name="Lin Y."/>
            <person name="Liou J."/>
            <person name="Liu S."/>
            <person name="Hsing Y."/>
            <person name="Raghuvanshi S."/>
            <person name="Mohanty A."/>
            <person name="Bharti A.K."/>
            <person name="Gaur A."/>
            <person name="Gupta V."/>
            <person name="Kumar D."/>
            <person name="Ravi V."/>
            <person name="Vij S."/>
            <person name="Kapur A."/>
            <person name="Khurana P."/>
            <person name="Khurana P."/>
            <person name="Khurana J.P."/>
            <person name="Tyagi A.K."/>
            <person name="Gaikwad K."/>
            <person name="Singh A."/>
            <person name="Dalal V."/>
            <person name="Srivastava S."/>
            <person name="Dixit A."/>
            <person name="Pal A.K."/>
            <person name="Ghazi I.A."/>
            <person name="Yadav M."/>
            <person name="Pandit A."/>
            <person name="Bhargava A."/>
            <person name="Sureshbabu K."/>
            <person name="Batra K."/>
            <person name="Sharma T.R."/>
            <person name="Mohapatra T."/>
            <person name="Singh N.K."/>
            <person name="Messing J."/>
            <person name="Nelson A.B."/>
            <person name="Fuks G."/>
            <person name="Kavchok S."/>
            <person name="Keizer G."/>
            <person name="Linton E."/>
            <person name="Llaca V."/>
            <person name="Song R."/>
            <person name="Tanyolac B."/>
            <person name="Young S."/>
            <person name="Ho-Il K."/>
            <person name="Hahn J.H."/>
            <person name="Sangsakoo G."/>
            <person name="Vanavichit A."/>
            <person name="de Mattos Luiz.A.T."/>
            <person name="Zimmer P.D."/>
            <person name="Malone G."/>
            <person name="Dellagostin O."/>
            <person name="de Oliveira A.C."/>
            <person name="Bevan M."/>
            <person name="Bancroft I."/>
            <person name="Minx P."/>
            <person name="Cordum H."/>
            <person name="Wilson R."/>
            <person name="Cheng Z."/>
            <person name="Jin W."/>
            <person name="Jiang J."/>
            <person name="Leong S.A."/>
            <person name="Iwama H."/>
            <person name="Gojobori T."/>
            <person name="Itoh T."/>
            <person name="Niimura Y."/>
            <person name="Fujii Y."/>
            <person name="Habara T."/>
            <person name="Sakai H."/>
            <person name="Sato Y."/>
            <person name="Wilson G."/>
            <person name="Kumar K."/>
            <person name="McCouch S."/>
            <person name="Juretic N."/>
            <person name="Hoen D."/>
            <person name="Wright S."/>
            <person name="Bruskiewich R."/>
            <person name="Bureau T."/>
            <person name="Miyao A."/>
            <person name="Hirochika H."/>
            <person name="Nishikawa T."/>
            <person name="Kadowaki K."/>
            <person name="Sugiura M."/>
            <person name="Burr B."/>
            <person name="Sasaki T."/>
        </authorList>
    </citation>
    <scope>NUCLEOTIDE SEQUENCE [LARGE SCALE GENOMIC DNA]</scope>
    <source>
        <strain evidence="2">cv. Nipponbare</strain>
    </source>
</reference>
<proteinExistence type="predicted"/>
<dbReference type="Proteomes" id="UP000000763">
    <property type="component" value="Chromosome 12"/>
</dbReference>
<evidence type="ECO:0000313" key="2">
    <source>
        <dbReference type="Proteomes" id="UP000000763"/>
    </source>
</evidence>
<dbReference type="KEGG" id="dosa:Os12g0179700"/>
<sequence>VFRVLTSSATGSVLISSVWRLMRQWISAYFPIPGSENTCLTEWWLQARTCFRKCYRTNFDSACMLICWQIWKERNARVFDQRSRSPNQLAEAIKEEILVWKEAGYFENCSS</sequence>
<evidence type="ECO:0000313" key="1">
    <source>
        <dbReference type="EMBL" id="BAF29328.1"/>
    </source>
</evidence>
<dbReference type="PANTHER" id="PTHR47746:SF90">
    <property type="entry name" value="OS02G0155201 PROTEIN"/>
    <property type="match status" value="1"/>
</dbReference>
<gene>
    <name evidence="1" type="ordered locus">Os12g0179700</name>
</gene>
<dbReference type="EMBL" id="AP008218">
    <property type="protein sequence ID" value="BAF29328.1"/>
    <property type="molecule type" value="Genomic_DNA"/>
</dbReference>
<accession>Q0IPN7</accession>
<protein>
    <submittedName>
        <fullName evidence="1">Os12g0179700 protein</fullName>
    </submittedName>
</protein>
<feature type="non-terminal residue" evidence="1">
    <location>
        <position position="1"/>
    </location>
</feature>
<name>Q0IPN7_ORYSJ</name>
<dbReference type="PANTHER" id="PTHR47746">
    <property type="entry name" value="ZF-RVT DOMAIN-CONTAINING PROTEIN"/>
    <property type="match status" value="1"/>
</dbReference>